<gene>
    <name evidence="2" type="ORF">LshimejAT787_0406730</name>
</gene>
<name>A0A9P3PLR9_LYOSH</name>
<dbReference type="AlphaFoldDB" id="A0A9P3PLR9"/>
<feature type="compositionally biased region" description="Basic and acidic residues" evidence="1">
    <location>
        <begin position="152"/>
        <end position="164"/>
    </location>
</feature>
<feature type="region of interest" description="Disordered" evidence="1">
    <location>
        <begin position="141"/>
        <end position="181"/>
    </location>
</feature>
<feature type="compositionally biased region" description="Basic residues" evidence="1">
    <location>
        <begin position="165"/>
        <end position="181"/>
    </location>
</feature>
<reference evidence="2" key="1">
    <citation type="submission" date="2022-07" db="EMBL/GenBank/DDBJ databases">
        <title>The genome of Lyophyllum shimeji provides insight into the initial evolution of ectomycorrhizal fungal genome.</title>
        <authorList>
            <person name="Kobayashi Y."/>
            <person name="Shibata T."/>
            <person name="Hirakawa H."/>
            <person name="Shigenobu S."/>
            <person name="Nishiyama T."/>
            <person name="Yamada A."/>
            <person name="Hasebe M."/>
            <person name="Kawaguchi M."/>
        </authorList>
    </citation>
    <scope>NUCLEOTIDE SEQUENCE</scope>
    <source>
        <strain evidence="2">AT787</strain>
    </source>
</reference>
<protein>
    <submittedName>
        <fullName evidence="2">Uncharacterized protein</fullName>
    </submittedName>
</protein>
<organism evidence="2 3">
    <name type="scientific">Lyophyllum shimeji</name>
    <name type="common">Hon-shimeji</name>
    <name type="synonym">Tricholoma shimeji</name>
    <dbReference type="NCBI Taxonomy" id="47721"/>
    <lineage>
        <taxon>Eukaryota</taxon>
        <taxon>Fungi</taxon>
        <taxon>Dikarya</taxon>
        <taxon>Basidiomycota</taxon>
        <taxon>Agaricomycotina</taxon>
        <taxon>Agaricomycetes</taxon>
        <taxon>Agaricomycetidae</taxon>
        <taxon>Agaricales</taxon>
        <taxon>Tricholomatineae</taxon>
        <taxon>Lyophyllaceae</taxon>
        <taxon>Lyophyllum</taxon>
    </lineage>
</organism>
<evidence type="ECO:0000313" key="2">
    <source>
        <dbReference type="EMBL" id="GLB37622.1"/>
    </source>
</evidence>
<evidence type="ECO:0000313" key="3">
    <source>
        <dbReference type="Proteomes" id="UP001063166"/>
    </source>
</evidence>
<dbReference type="Proteomes" id="UP001063166">
    <property type="component" value="Unassembled WGS sequence"/>
</dbReference>
<proteinExistence type="predicted"/>
<evidence type="ECO:0000256" key="1">
    <source>
        <dbReference type="SAM" id="MobiDB-lite"/>
    </source>
</evidence>
<sequence length="181" mass="19210">MAKAASMIAKKGPLPELTAVDRGTATTSSTLIYGGFQPPSMRPQLSQSMLPLGSSSVTRRFAVVGLYSLVLRLGGGRNISLDAGRRGLGRRDRRYDDLGRAVSRITRLASAPLDRFTNERGGTSGNPRVTGHQVATVVTVASTDGQGSGQNSEKRSNDLHDGGGKKARAAWWRRGKMKASG</sequence>
<comment type="caution">
    <text evidence="2">The sequence shown here is derived from an EMBL/GenBank/DDBJ whole genome shotgun (WGS) entry which is preliminary data.</text>
</comment>
<feature type="compositionally biased region" description="Polar residues" evidence="1">
    <location>
        <begin position="141"/>
        <end position="151"/>
    </location>
</feature>
<keyword evidence="3" id="KW-1185">Reference proteome</keyword>
<accession>A0A9P3PLR9</accession>
<dbReference type="EMBL" id="BRPK01000004">
    <property type="protein sequence ID" value="GLB37622.1"/>
    <property type="molecule type" value="Genomic_DNA"/>
</dbReference>